<dbReference type="SUPFAM" id="SSF52058">
    <property type="entry name" value="L domain-like"/>
    <property type="match status" value="1"/>
</dbReference>
<evidence type="ECO:0000313" key="3">
    <source>
        <dbReference type="Proteomes" id="UP001470230"/>
    </source>
</evidence>
<name>A0ABR2KHR6_9EUKA</name>
<sequence length="343" mass="39442">MYKEYDYSVSQSASQSQSQSEEDYSSNEYQMEPKKVTRDGVTYLLSEYDYTAVIIDCDVKEDIFEVPSNLEDGEDLYTIISIGPRAFKNTNIKEITFKGDSSICSFGKDSLFCHTLQAVSFPYQLMKLEPGWCYFTLNLSKIKIIEGNRFFIFDDGVLYNKKKTVLHFCSRKKKAITIPSSVKKIASYAFEQCRKLESVQFEDQSSLEEIQSWAFSRSHIRSITVPKNVTNIHSNAFFWCKRLRELKFEEGSQLLNIHHAAFKDTLLSNVTLPETTSTISKNAFQNCNNLSSLKVFHHGDLFIDKGAFKGVNENFVLEIHTKTVLKGNGYQTFLEKIHQYNDS</sequence>
<accession>A0ABR2KHR6</accession>
<evidence type="ECO:0008006" key="4">
    <source>
        <dbReference type="Google" id="ProtNLM"/>
    </source>
</evidence>
<dbReference type="InterPro" id="IPR053139">
    <property type="entry name" value="Surface_bspA-like"/>
</dbReference>
<protein>
    <recommendedName>
        <fullName evidence="4">Leucine-rich repeat domain-containing protein</fullName>
    </recommendedName>
</protein>
<dbReference type="Proteomes" id="UP001470230">
    <property type="component" value="Unassembled WGS sequence"/>
</dbReference>
<feature type="region of interest" description="Disordered" evidence="1">
    <location>
        <begin position="1"/>
        <end position="31"/>
    </location>
</feature>
<evidence type="ECO:0000313" key="2">
    <source>
        <dbReference type="EMBL" id="KAK8890382.1"/>
    </source>
</evidence>
<keyword evidence="3" id="KW-1185">Reference proteome</keyword>
<dbReference type="Pfam" id="PF13306">
    <property type="entry name" value="LRR_5"/>
    <property type="match status" value="2"/>
</dbReference>
<proteinExistence type="predicted"/>
<evidence type="ECO:0000256" key="1">
    <source>
        <dbReference type="SAM" id="MobiDB-lite"/>
    </source>
</evidence>
<comment type="caution">
    <text evidence="2">The sequence shown here is derived from an EMBL/GenBank/DDBJ whole genome shotgun (WGS) entry which is preliminary data.</text>
</comment>
<dbReference type="InterPro" id="IPR032675">
    <property type="entry name" value="LRR_dom_sf"/>
</dbReference>
<feature type="compositionally biased region" description="Low complexity" evidence="1">
    <location>
        <begin position="7"/>
        <end position="19"/>
    </location>
</feature>
<dbReference type="Gene3D" id="3.80.10.10">
    <property type="entry name" value="Ribonuclease Inhibitor"/>
    <property type="match status" value="1"/>
</dbReference>
<dbReference type="EMBL" id="JAPFFF010000005">
    <property type="protein sequence ID" value="KAK8890382.1"/>
    <property type="molecule type" value="Genomic_DNA"/>
</dbReference>
<gene>
    <name evidence="2" type="ORF">M9Y10_035158</name>
</gene>
<organism evidence="2 3">
    <name type="scientific">Tritrichomonas musculus</name>
    <dbReference type="NCBI Taxonomy" id="1915356"/>
    <lineage>
        <taxon>Eukaryota</taxon>
        <taxon>Metamonada</taxon>
        <taxon>Parabasalia</taxon>
        <taxon>Tritrichomonadida</taxon>
        <taxon>Tritrichomonadidae</taxon>
        <taxon>Tritrichomonas</taxon>
    </lineage>
</organism>
<dbReference type="PANTHER" id="PTHR45661:SF3">
    <property type="entry name" value="IG-LIKE DOMAIN-CONTAINING PROTEIN"/>
    <property type="match status" value="1"/>
</dbReference>
<reference evidence="2 3" key="1">
    <citation type="submission" date="2024-04" db="EMBL/GenBank/DDBJ databases">
        <title>Tritrichomonas musculus Genome.</title>
        <authorList>
            <person name="Alves-Ferreira E."/>
            <person name="Grigg M."/>
            <person name="Lorenzi H."/>
            <person name="Galac M."/>
        </authorList>
    </citation>
    <scope>NUCLEOTIDE SEQUENCE [LARGE SCALE GENOMIC DNA]</scope>
    <source>
        <strain evidence="2 3">EAF2021</strain>
    </source>
</reference>
<dbReference type="PANTHER" id="PTHR45661">
    <property type="entry name" value="SURFACE ANTIGEN"/>
    <property type="match status" value="1"/>
</dbReference>
<dbReference type="InterPro" id="IPR026906">
    <property type="entry name" value="LRR_5"/>
</dbReference>